<dbReference type="InterPro" id="IPR015943">
    <property type="entry name" value="WD40/YVTN_repeat-like_dom_sf"/>
</dbReference>
<evidence type="ECO:0000256" key="3">
    <source>
        <dbReference type="ARBA" id="ARBA00022737"/>
    </source>
</evidence>
<dbReference type="OrthoDB" id="1667587at2759"/>
<comment type="caution">
    <text evidence="5">The sequence shown here is derived from an EMBL/GenBank/DDBJ whole genome shotgun (WGS) entry which is preliminary data.</text>
</comment>
<sequence length="393" mass="42800">MDVRQRIQPSQPKRVLSVTFNEDKSCFSIGLESGFWVLKASDGKVILKKDLKGGIALAQMMGVSNVIAIVGGGHRPKFAGNKVILWDESSQRGATEISTLTPIRAVRVTSSRVVVALQNSVQVYRFKQGDKLSEYETADNLGGLVCVSDKQIAFPGRTPGHIQIVELATGNVSIIPAHDTPLRAMSFSWDGDMLASASEKGTLIHVYNTTTCASICEVRRGMDSATIYDLCFSPSGAFLACTSDKSTLHIFDVPRPNRKLDATPISPITAPSLNLPSSRPNSSSSGNAEANNGWGWLAKVPLLPRAFSDTYAFATIKFNTEEPLGGVAPLSEFATLGTTKPQKGIIGWFDEDELVVVGAGMEARWEKFRLAQDSEGKRYIDRLGWKHYYGEHQ</sequence>
<dbReference type="InterPro" id="IPR036322">
    <property type="entry name" value="WD40_repeat_dom_sf"/>
</dbReference>
<dbReference type="SMART" id="SM00320">
    <property type="entry name" value="WD40"/>
    <property type="match status" value="2"/>
</dbReference>
<evidence type="ECO:0000256" key="2">
    <source>
        <dbReference type="ARBA" id="ARBA00022574"/>
    </source>
</evidence>
<evidence type="ECO:0000313" key="5">
    <source>
        <dbReference type="EMBL" id="KAJ4386528.1"/>
    </source>
</evidence>
<dbReference type="EMBL" id="JAPEVB010000006">
    <property type="protein sequence ID" value="KAJ4386528.1"/>
    <property type="molecule type" value="Genomic_DNA"/>
</dbReference>
<dbReference type="Proteomes" id="UP001140453">
    <property type="component" value="Unassembled WGS sequence"/>
</dbReference>
<keyword evidence="3" id="KW-0677">Repeat</keyword>
<evidence type="ECO:0000313" key="6">
    <source>
        <dbReference type="Proteomes" id="UP001140453"/>
    </source>
</evidence>
<proteinExistence type="inferred from homology"/>
<reference evidence="5" key="1">
    <citation type="submission" date="2022-10" db="EMBL/GenBank/DDBJ databases">
        <title>Tapping the CABI collections for fungal endophytes: first genome assemblies for Collariella, Neodidymelliopsis, Ascochyta clinopodiicola, Didymella pomorum, Didymosphaeria variabile, Neocosmospora piperis and Neocucurbitaria cava.</title>
        <authorList>
            <person name="Hill R."/>
        </authorList>
    </citation>
    <scope>NUCLEOTIDE SEQUENCE</scope>
    <source>
        <strain evidence="5">IMI 355082</strain>
    </source>
</reference>
<evidence type="ECO:0000256" key="4">
    <source>
        <dbReference type="ARBA" id="ARBA00025740"/>
    </source>
</evidence>
<dbReference type="PANTHER" id="PTHR11227">
    <property type="entry name" value="WD-REPEAT PROTEIN INTERACTING WITH PHOSPHOINOSIDES WIPI -RELATED"/>
    <property type="match status" value="1"/>
</dbReference>
<organism evidence="5 6">
    <name type="scientific">Gnomoniopsis smithogilvyi</name>
    <dbReference type="NCBI Taxonomy" id="1191159"/>
    <lineage>
        <taxon>Eukaryota</taxon>
        <taxon>Fungi</taxon>
        <taxon>Dikarya</taxon>
        <taxon>Ascomycota</taxon>
        <taxon>Pezizomycotina</taxon>
        <taxon>Sordariomycetes</taxon>
        <taxon>Sordariomycetidae</taxon>
        <taxon>Diaporthales</taxon>
        <taxon>Gnomoniaceae</taxon>
        <taxon>Gnomoniopsis</taxon>
    </lineage>
</organism>
<dbReference type="InterPro" id="IPR048720">
    <property type="entry name" value="PROPPIN"/>
</dbReference>
<accession>A0A9W8YKU6</accession>
<keyword evidence="6" id="KW-1185">Reference proteome</keyword>
<dbReference type="SUPFAM" id="SSF50978">
    <property type="entry name" value="WD40 repeat-like"/>
    <property type="match status" value="1"/>
</dbReference>
<dbReference type="Pfam" id="PF21032">
    <property type="entry name" value="PROPPIN"/>
    <property type="match status" value="1"/>
</dbReference>
<name>A0A9W8YKU6_9PEZI</name>
<keyword evidence="2" id="KW-0853">WD repeat</keyword>
<dbReference type="GO" id="GO:0005774">
    <property type="term" value="C:vacuolar membrane"/>
    <property type="evidence" value="ECO:0007669"/>
    <property type="project" value="UniProtKB-SubCell"/>
</dbReference>
<gene>
    <name evidence="5" type="primary">HSV2</name>
    <name evidence="5" type="ORF">N0V93_009425</name>
</gene>
<protein>
    <submittedName>
        <fullName evidence="5">Phosphatidylinositol 3,5-bisphosphate-binding protein</fullName>
    </submittedName>
</protein>
<comment type="similarity">
    <text evidence="4">Belongs to the WD repeat PROPPIN family.</text>
</comment>
<evidence type="ECO:0000256" key="1">
    <source>
        <dbReference type="ARBA" id="ARBA00004148"/>
    </source>
</evidence>
<dbReference type="AlphaFoldDB" id="A0A9W8YKU6"/>
<dbReference type="Gene3D" id="2.130.10.10">
    <property type="entry name" value="YVTN repeat-like/Quinoprotein amine dehydrogenase"/>
    <property type="match status" value="1"/>
</dbReference>
<comment type="subcellular location">
    <subcellularLocation>
        <location evidence="1">Vacuole membrane</location>
        <topology evidence="1">Peripheral membrane protein</topology>
    </subcellularLocation>
</comment>
<dbReference type="InterPro" id="IPR001680">
    <property type="entry name" value="WD40_rpt"/>
</dbReference>